<feature type="non-terminal residue" evidence="2">
    <location>
        <position position="239"/>
    </location>
</feature>
<feature type="compositionally biased region" description="Low complexity" evidence="1">
    <location>
        <begin position="90"/>
        <end position="103"/>
    </location>
</feature>
<evidence type="ECO:0000313" key="2">
    <source>
        <dbReference type="EMBL" id="VVD01886.1"/>
    </source>
</evidence>
<gene>
    <name evidence="2" type="ORF">LSINAPIS_LOCUS12207</name>
</gene>
<sequence>MEVQGFPCPLCCDETFESKQSLTDHLHSINSNIVCPLCKGCVFSLENLIVHLNSSNCSSDNGTGRVMYTNYTDEGKNNIIEYINNTQSFSDGNSSDNNRNNTDLHSNSPSSLPEDTVYLEYVDKEIIKTGIQTQGLSKKSEENYVIFSDNESMLNEGTFVTKQNEDGTVSFTMQDTKPPDDNELHNSGSPIMDTNEVKLGNETPANLEELYTCNACGISFTSVSDHIATYHSGQDVVVE</sequence>
<dbReference type="EMBL" id="FZQP02005567">
    <property type="protein sequence ID" value="VVD01886.1"/>
    <property type="molecule type" value="Genomic_DNA"/>
</dbReference>
<feature type="region of interest" description="Disordered" evidence="1">
    <location>
        <begin position="87"/>
        <end position="113"/>
    </location>
</feature>
<evidence type="ECO:0000313" key="3">
    <source>
        <dbReference type="Proteomes" id="UP000324832"/>
    </source>
</evidence>
<feature type="compositionally biased region" description="Polar residues" evidence="1">
    <location>
        <begin position="104"/>
        <end position="113"/>
    </location>
</feature>
<dbReference type="AlphaFoldDB" id="A0A5E4QU43"/>
<protein>
    <submittedName>
        <fullName evidence="2">Uncharacterized protein</fullName>
    </submittedName>
</protein>
<proteinExistence type="predicted"/>
<evidence type="ECO:0000256" key="1">
    <source>
        <dbReference type="SAM" id="MobiDB-lite"/>
    </source>
</evidence>
<reference evidence="2 3" key="1">
    <citation type="submission" date="2017-07" db="EMBL/GenBank/DDBJ databases">
        <authorList>
            <person name="Talla V."/>
            <person name="Backstrom N."/>
        </authorList>
    </citation>
    <scope>NUCLEOTIDE SEQUENCE [LARGE SCALE GENOMIC DNA]</scope>
</reference>
<accession>A0A5E4QU43</accession>
<name>A0A5E4QU43_9NEOP</name>
<dbReference type="Proteomes" id="UP000324832">
    <property type="component" value="Unassembled WGS sequence"/>
</dbReference>
<organism evidence="2 3">
    <name type="scientific">Leptidea sinapis</name>
    <dbReference type="NCBI Taxonomy" id="189913"/>
    <lineage>
        <taxon>Eukaryota</taxon>
        <taxon>Metazoa</taxon>
        <taxon>Ecdysozoa</taxon>
        <taxon>Arthropoda</taxon>
        <taxon>Hexapoda</taxon>
        <taxon>Insecta</taxon>
        <taxon>Pterygota</taxon>
        <taxon>Neoptera</taxon>
        <taxon>Endopterygota</taxon>
        <taxon>Lepidoptera</taxon>
        <taxon>Glossata</taxon>
        <taxon>Ditrysia</taxon>
        <taxon>Papilionoidea</taxon>
        <taxon>Pieridae</taxon>
        <taxon>Dismorphiinae</taxon>
        <taxon>Leptidea</taxon>
    </lineage>
</organism>
<keyword evidence="3" id="KW-1185">Reference proteome</keyword>
<feature type="region of interest" description="Disordered" evidence="1">
    <location>
        <begin position="175"/>
        <end position="196"/>
    </location>
</feature>